<evidence type="ECO:0008006" key="4">
    <source>
        <dbReference type="Google" id="ProtNLM"/>
    </source>
</evidence>
<gene>
    <name evidence="1" type="ORF">CCMP2556_LOCUS32629</name>
    <name evidence="2" type="ORF">CCMP2556_LOCUS33972</name>
</gene>
<evidence type="ECO:0000313" key="1">
    <source>
        <dbReference type="EMBL" id="CAK9066430.1"/>
    </source>
</evidence>
<keyword evidence="3" id="KW-1185">Reference proteome</keyword>
<accession>A0ABP0NZ93</accession>
<comment type="caution">
    <text evidence="2">The sequence shown here is derived from an EMBL/GenBank/DDBJ whole genome shotgun (WGS) entry which is preliminary data.</text>
</comment>
<evidence type="ECO:0000313" key="3">
    <source>
        <dbReference type="Proteomes" id="UP001642484"/>
    </source>
</evidence>
<evidence type="ECO:0000313" key="2">
    <source>
        <dbReference type="EMBL" id="CAK9069116.1"/>
    </source>
</evidence>
<sequence length="205" mass="23207">MQILCSGIWMPFSLTAGHVLVWIFNLRLRPYVTSGSRSSSAVRRFSHHRWTYGCKVCWMSFRRCGCPVSATFCIKIFVGDLESFFAMQVVQSEAGTADGRIQGEANIWKLQPQIADPRQNSSVCIVCVDLLILRMFCLQGWVALALWCTDWHINKQDASGWQHLATSTSKAAAFSRVLSQVSRKSAEKKGGMMPKKSLVPIWWHF</sequence>
<proteinExistence type="predicted"/>
<dbReference type="EMBL" id="CAXAMN010022406">
    <property type="protein sequence ID" value="CAK9069116.1"/>
    <property type="molecule type" value="Genomic_DNA"/>
</dbReference>
<name>A0ABP0NZ93_9DINO</name>
<organism evidence="2 3">
    <name type="scientific">Durusdinium trenchii</name>
    <dbReference type="NCBI Taxonomy" id="1381693"/>
    <lineage>
        <taxon>Eukaryota</taxon>
        <taxon>Sar</taxon>
        <taxon>Alveolata</taxon>
        <taxon>Dinophyceae</taxon>
        <taxon>Suessiales</taxon>
        <taxon>Symbiodiniaceae</taxon>
        <taxon>Durusdinium</taxon>
    </lineage>
</organism>
<reference evidence="2 3" key="1">
    <citation type="submission" date="2024-02" db="EMBL/GenBank/DDBJ databases">
        <authorList>
            <person name="Chen Y."/>
            <person name="Shah S."/>
            <person name="Dougan E. K."/>
            <person name="Thang M."/>
            <person name="Chan C."/>
        </authorList>
    </citation>
    <scope>NUCLEOTIDE SEQUENCE [LARGE SCALE GENOMIC DNA]</scope>
</reference>
<dbReference type="Proteomes" id="UP001642484">
    <property type="component" value="Unassembled WGS sequence"/>
</dbReference>
<dbReference type="EMBL" id="CAXAMN010022106">
    <property type="protein sequence ID" value="CAK9066430.1"/>
    <property type="molecule type" value="Genomic_DNA"/>
</dbReference>
<protein>
    <recommendedName>
        <fullName evidence="4">Secreted protein</fullName>
    </recommendedName>
</protein>